<comment type="similarity">
    <text evidence="1">Belongs to the ATP:guanido phosphotransferase family.</text>
</comment>
<dbReference type="EMBL" id="KK583190">
    <property type="protein sequence ID" value="KDO34596.1"/>
    <property type="molecule type" value="Genomic_DNA"/>
</dbReference>
<evidence type="ECO:0000313" key="4">
    <source>
        <dbReference type="Proteomes" id="UP000030745"/>
    </source>
</evidence>
<dbReference type="VEuPathDB" id="FungiDB:SPRG_00659"/>
<feature type="non-terminal residue" evidence="3">
    <location>
        <position position="138"/>
    </location>
</feature>
<evidence type="ECO:0000256" key="1">
    <source>
        <dbReference type="PROSITE-ProRule" id="PRU00842"/>
    </source>
</evidence>
<dbReference type="PROSITE" id="PS51509">
    <property type="entry name" value="PHOSPHAGEN_KINASE_N"/>
    <property type="match status" value="1"/>
</dbReference>
<dbReference type="InterPro" id="IPR000749">
    <property type="entry name" value="ATP-guanido_PTrfase"/>
</dbReference>
<dbReference type="Gene3D" id="1.10.135.10">
    <property type="entry name" value="ATP:guanido phosphotransferase, N-terminal domain"/>
    <property type="match status" value="1"/>
</dbReference>
<feature type="domain" description="Phosphagen kinase N-terminal" evidence="2">
    <location>
        <begin position="62"/>
        <end position="138"/>
    </location>
</feature>
<dbReference type="KEGG" id="spar:SPRG_00659"/>
<reference evidence="3 4" key="1">
    <citation type="journal article" date="2013" name="PLoS Genet.">
        <title>Distinctive expansion of potential virulence genes in the genome of the oomycete fish pathogen Saprolegnia parasitica.</title>
        <authorList>
            <person name="Jiang R.H."/>
            <person name="de Bruijn I."/>
            <person name="Haas B.J."/>
            <person name="Belmonte R."/>
            <person name="Lobach L."/>
            <person name="Christie J."/>
            <person name="van den Ackerveken G."/>
            <person name="Bottin A."/>
            <person name="Bulone V."/>
            <person name="Diaz-Moreno S.M."/>
            <person name="Dumas B."/>
            <person name="Fan L."/>
            <person name="Gaulin E."/>
            <person name="Govers F."/>
            <person name="Grenville-Briggs L.J."/>
            <person name="Horner N.R."/>
            <person name="Levin J.Z."/>
            <person name="Mammella M."/>
            <person name="Meijer H.J."/>
            <person name="Morris P."/>
            <person name="Nusbaum C."/>
            <person name="Oome S."/>
            <person name="Phillips A.J."/>
            <person name="van Rooyen D."/>
            <person name="Rzeszutek E."/>
            <person name="Saraiva M."/>
            <person name="Secombes C.J."/>
            <person name="Seidl M.F."/>
            <person name="Snel B."/>
            <person name="Stassen J.H."/>
            <person name="Sykes S."/>
            <person name="Tripathy S."/>
            <person name="van den Berg H."/>
            <person name="Vega-Arreguin J.C."/>
            <person name="Wawra S."/>
            <person name="Young S.K."/>
            <person name="Zeng Q."/>
            <person name="Dieguez-Uribeondo J."/>
            <person name="Russ C."/>
            <person name="Tyler B.M."/>
            <person name="van West P."/>
        </authorList>
    </citation>
    <scope>NUCLEOTIDE SEQUENCE [LARGE SCALE GENOMIC DNA]</scope>
    <source>
        <strain evidence="3 4">CBS 223.65</strain>
    </source>
</reference>
<dbReference type="Proteomes" id="UP000030745">
    <property type="component" value="Unassembled WGS sequence"/>
</dbReference>
<dbReference type="GO" id="GO:0004111">
    <property type="term" value="F:creatine kinase activity"/>
    <property type="evidence" value="ECO:0007669"/>
    <property type="project" value="InterPro"/>
</dbReference>
<dbReference type="RefSeq" id="XP_012194273.1">
    <property type="nucleotide sequence ID" value="XM_012338883.1"/>
</dbReference>
<evidence type="ECO:0000313" key="3">
    <source>
        <dbReference type="EMBL" id="KDO34596.1"/>
    </source>
</evidence>
<accession>A0A067D7F1</accession>
<sequence>MFAKALRSNAHVVAGVGAFTLGIAGGLHRPATESASTHSALQEIALRLRAIEQDLGLKSPEDAKPKYNNYPVLSPKHRSLMAKNLTPEIYHKLAGRATASGYTLDQAIQTGIDTPHLGVGIVAGDEESYVTFKELMDL</sequence>
<dbReference type="PANTHER" id="PTHR11547">
    <property type="entry name" value="ARGININE OR CREATINE KINASE"/>
    <property type="match status" value="1"/>
</dbReference>
<dbReference type="SUPFAM" id="SSF48034">
    <property type="entry name" value="Guanido kinase N-terminal domain"/>
    <property type="match status" value="1"/>
</dbReference>
<dbReference type="Pfam" id="PF02807">
    <property type="entry name" value="ATP-gua_PtransN"/>
    <property type="match status" value="1"/>
</dbReference>
<dbReference type="GeneID" id="24123294"/>
<dbReference type="GO" id="GO:0046314">
    <property type="term" value="P:phosphocreatine biosynthetic process"/>
    <property type="evidence" value="ECO:0007669"/>
    <property type="project" value="InterPro"/>
</dbReference>
<dbReference type="InterPro" id="IPR022413">
    <property type="entry name" value="ATP-guanido_PTrfase_N"/>
</dbReference>
<dbReference type="GO" id="GO:0005615">
    <property type="term" value="C:extracellular space"/>
    <property type="evidence" value="ECO:0007669"/>
    <property type="project" value="TreeGrafter"/>
</dbReference>
<dbReference type="AlphaFoldDB" id="A0A067D7F1"/>
<name>A0A067D7F1_SAPPC</name>
<organism evidence="3 4">
    <name type="scientific">Saprolegnia parasitica (strain CBS 223.65)</name>
    <dbReference type="NCBI Taxonomy" id="695850"/>
    <lineage>
        <taxon>Eukaryota</taxon>
        <taxon>Sar</taxon>
        <taxon>Stramenopiles</taxon>
        <taxon>Oomycota</taxon>
        <taxon>Saprolegniomycetes</taxon>
        <taxon>Saprolegniales</taxon>
        <taxon>Saprolegniaceae</taxon>
        <taxon>Saprolegnia</taxon>
    </lineage>
</organism>
<proteinExistence type="inferred from homology"/>
<protein>
    <recommendedName>
        <fullName evidence="2">Phosphagen kinase N-terminal domain-containing protein</fullName>
    </recommendedName>
</protein>
<dbReference type="OrthoDB" id="430219at2759"/>
<gene>
    <name evidence="3" type="ORF">SPRG_00659</name>
</gene>
<keyword evidence="4" id="KW-1185">Reference proteome</keyword>
<evidence type="ECO:0000259" key="2">
    <source>
        <dbReference type="PROSITE" id="PS51509"/>
    </source>
</evidence>
<dbReference type="PANTHER" id="PTHR11547:SF57">
    <property type="entry name" value="PHOSPHAGEN KINASE C-TERMINAL DOMAIN-CONTAINING PROTEIN"/>
    <property type="match status" value="1"/>
</dbReference>
<dbReference type="InterPro" id="IPR036802">
    <property type="entry name" value="ATP-guanido_PTrfase_N_sf"/>
</dbReference>
<dbReference type="STRING" id="695850.A0A067D7F1"/>